<name>A0ABM6Z5I6_9ACTO</name>
<keyword evidence="3" id="KW-0813">Transport</keyword>
<sequence>MSTSSPASSPATRRPRRGLDLLLPVVPALLVAVLLAVGLSACGSGSGGSDEASGSAGTDQAVDPASADGDWPRTVQTDDDTDAELTLDAQPETIVSTSVTLTGSLLAVGAPVVASGATAPDQEGLSDSNGFFLQWSDAAQEQGVEVAYENSAPEAESVAQYSPDLIVVAKTGGDSAMDIIDQLRDVAPVLVVDYGTRSWQDVTTLLGEATGQEEQAEEVVSDFDSKVAQAKESITVPGGDTSAFIVASDDSGDAMVLTQESPQVQLLTELGFTMATVPADVQGEESMGERGDIIELSGENVQKGLVGENWVVVAADQATRDTMDSNEAYTTAAPVRDDKVSYMPSTTFRLDYYSAQEMLDALTESYSG</sequence>
<keyword evidence="6" id="KW-1133">Transmembrane helix</keyword>
<dbReference type="PANTHER" id="PTHR30532:SF24">
    <property type="entry name" value="FERRIC ENTEROBACTIN-BINDING PERIPLASMIC PROTEIN FEPB"/>
    <property type="match status" value="1"/>
</dbReference>
<feature type="transmembrane region" description="Helical" evidence="6">
    <location>
        <begin position="21"/>
        <end position="41"/>
    </location>
</feature>
<dbReference type="Pfam" id="PF01497">
    <property type="entry name" value="Peripla_BP_2"/>
    <property type="match status" value="1"/>
</dbReference>
<comment type="similarity">
    <text evidence="2">Belongs to the bacterial solute-binding protein 8 family.</text>
</comment>
<feature type="compositionally biased region" description="Low complexity" evidence="5">
    <location>
        <begin position="45"/>
        <end position="57"/>
    </location>
</feature>
<evidence type="ECO:0000259" key="7">
    <source>
        <dbReference type="PROSITE" id="PS50983"/>
    </source>
</evidence>
<accession>A0ABM6Z5I6</accession>
<evidence type="ECO:0000313" key="8">
    <source>
        <dbReference type="EMBL" id="AYD90393.1"/>
    </source>
</evidence>
<dbReference type="NCBIfam" id="NF008200">
    <property type="entry name" value="PRK10957.1"/>
    <property type="match status" value="1"/>
</dbReference>
<dbReference type="EMBL" id="CP032514">
    <property type="protein sequence ID" value="AYD90393.1"/>
    <property type="molecule type" value="Genomic_DNA"/>
</dbReference>
<dbReference type="InterPro" id="IPR002491">
    <property type="entry name" value="ABC_transptr_periplasmic_BD"/>
</dbReference>
<keyword evidence="6" id="KW-0472">Membrane</keyword>
<dbReference type="PROSITE" id="PS50983">
    <property type="entry name" value="FE_B12_PBP"/>
    <property type="match status" value="1"/>
</dbReference>
<evidence type="ECO:0000256" key="5">
    <source>
        <dbReference type="SAM" id="MobiDB-lite"/>
    </source>
</evidence>
<keyword evidence="9" id="KW-1185">Reference proteome</keyword>
<evidence type="ECO:0000256" key="1">
    <source>
        <dbReference type="ARBA" id="ARBA00004196"/>
    </source>
</evidence>
<evidence type="ECO:0000256" key="4">
    <source>
        <dbReference type="ARBA" id="ARBA00022729"/>
    </source>
</evidence>
<dbReference type="SUPFAM" id="SSF53807">
    <property type="entry name" value="Helical backbone' metal receptor"/>
    <property type="match status" value="1"/>
</dbReference>
<comment type="subcellular location">
    <subcellularLocation>
        <location evidence="1">Cell envelope</location>
    </subcellularLocation>
</comment>
<proteinExistence type="inferred from homology"/>
<evidence type="ECO:0000256" key="6">
    <source>
        <dbReference type="SAM" id="Phobius"/>
    </source>
</evidence>
<evidence type="ECO:0000256" key="2">
    <source>
        <dbReference type="ARBA" id="ARBA00008814"/>
    </source>
</evidence>
<keyword evidence="6" id="KW-0812">Transmembrane</keyword>
<dbReference type="InterPro" id="IPR051313">
    <property type="entry name" value="Bact_iron-sidero_bind"/>
</dbReference>
<feature type="domain" description="Fe/B12 periplasmic-binding" evidence="7">
    <location>
        <begin position="93"/>
        <end position="368"/>
    </location>
</feature>
<organism evidence="8 9">
    <name type="scientific">Actinomyces lilanjuaniae</name>
    <dbReference type="NCBI Taxonomy" id="2321394"/>
    <lineage>
        <taxon>Bacteria</taxon>
        <taxon>Bacillati</taxon>
        <taxon>Actinomycetota</taxon>
        <taxon>Actinomycetes</taxon>
        <taxon>Actinomycetales</taxon>
        <taxon>Actinomycetaceae</taxon>
        <taxon>Actinomyces</taxon>
    </lineage>
</organism>
<keyword evidence="4" id="KW-0732">Signal</keyword>
<protein>
    <submittedName>
        <fullName evidence="8">Fe2+-enterobactin ABC transporter substrate-binding protein</fullName>
    </submittedName>
</protein>
<dbReference type="Proteomes" id="UP000273001">
    <property type="component" value="Chromosome"/>
</dbReference>
<gene>
    <name evidence="8" type="ORF">D5R93_10985</name>
</gene>
<evidence type="ECO:0000313" key="9">
    <source>
        <dbReference type="Proteomes" id="UP000273001"/>
    </source>
</evidence>
<dbReference type="RefSeq" id="WP_120205234.1">
    <property type="nucleotide sequence ID" value="NZ_CP032514.1"/>
</dbReference>
<dbReference type="Gene3D" id="3.40.50.1980">
    <property type="entry name" value="Nitrogenase molybdenum iron protein domain"/>
    <property type="match status" value="2"/>
</dbReference>
<dbReference type="PANTHER" id="PTHR30532">
    <property type="entry name" value="IRON III DICITRATE-BINDING PERIPLASMIC PROTEIN"/>
    <property type="match status" value="1"/>
</dbReference>
<feature type="region of interest" description="Disordered" evidence="5">
    <location>
        <begin position="45"/>
        <end position="77"/>
    </location>
</feature>
<reference evidence="8 9" key="1">
    <citation type="submission" date="2018-09" db="EMBL/GenBank/DDBJ databases">
        <authorList>
            <person name="Li J."/>
        </authorList>
    </citation>
    <scope>NUCLEOTIDE SEQUENCE [LARGE SCALE GENOMIC DNA]</scope>
    <source>
        <strain evidence="8 9">2129</strain>
    </source>
</reference>
<evidence type="ECO:0000256" key="3">
    <source>
        <dbReference type="ARBA" id="ARBA00022448"/>
    </source>
</evidence>